<dbReference type="Proteomes" id="UP000631300">
    <property type="component" value="Unassembled WGS sequence"/>
</dbReference>
<keyword evidence="1" id="KW-0732">Signal</keyword>
<reference evidence="2" key="1">
    <citation type="journal article" date="2014" name="Int. J. Syst. Evol. Microbiol.">
        <title>Complete genome sequence of Corynebacterium casei LMG S-19264T (=DSM 44701T), isolated from a smear-ripened cheese.</title>
        <authorList>
            <consortium name="US DOE Joint Genome Institute (JGI-PGF)"/>
            <person name="Walter F."/>
            <person name="Albersmeier A."/>
            <person name="Kalinowski J."/>
            <person name="Ruckert C."/>
        </authorList>
    </citation>
    <scope>NUCLEOTIDE SEQUENCE</scope>
    <source>
        <strain evidence="2">KCTC 22164</strain>
    </source>
</reference>
<dbReference type="RefSeq" id="WP_189404644.1">
    <property type="nucleotide sequence ID" value="NZ_BMXP01000002.1"/>
</dbReference>
<name>A0A918JHZ2_9ALTE</name>
<gene>
    <name evidence="2" type="ORF">GCM10007391_13560</name>
</gene>
<comment type="caution">
    <text evidence="2">The sequence shown here is derived from an EMBL/GenBank/DDBJ whole genome shotgun (WGS) entry which is preliminary data.</text>
</comment>
<organism evidence="2 3">
    <name type="scientific">Alteromonas halophila</name>
    <dbReference type="NCBI Taxonomy" id="516698"/>
    <lineage>
        <taxon>Bacteria</taxon>
        <taxon>Pseudomonadati</taxon>
        <taxon>Pseudomonadota</taxon>
        <taxon>Gammaproteobacteria</taxon>
        <taxon>Alteromonadales</taxon>
        <taxon>Alteromonadaceae</taxon>
        <taxon>Alteromonas/Salinimonas group</taxon>
        <taxon>Alteromonas</taxon>
    </lineage>
</organism>
<dbReference type="AlphaFoldDB" id="A0A918JHZ2"/>
<keyword evidence="3" id="KW-1185">Reference proteome</keyword>
<dbReference type="Gene3D" id="3.40.190.10">
    <property type="entry name" value="Periplasmic binding protein-like II"/>
    <property type="match status" value="1"/>
</dbReference>
<protein>
    <recommendedName>
        <fullName evidence="4">Phosphate ABC transporter substrate-binding protein</fullName>
    </recommendedName>
</protein>
<reference evidence="2" key="2">
    <citation type="submission" date="2020-09" db="EMBL/GenBank/DDBJ databases">
        <authorList>
            <person name="Sun Q."/>
            <person name="Kim S."/>
        </authorList>
    </citation>
    <scope>NUCLEOTIDE SEQUENCE</scope>
    <source>
        <strain evidence="2">KCTC 22164</strain>
    </source>
</reference>
<feature type="chain" id="PRO_5037732717" description="Phosphate ABC transporter substrate-binding protein" evidence="1">
    <location>
        <begin position="21"/>
        <end position="137"/>
    </location>
</feature>
<evidence type="ECO:0000313" key="2">
    <source>
        <dbReference type="EMBL" id="GGW81631.1"/>
    </source>
</evidence>
<evidence type="ECO:0000313" key="3">
    <source>
        <dbReference type="Proteomes" id="UP000631300"/>
    </source>
</evidence>
<feature type="signal peptide" evidence="1">
    <location>
        <begin position="1"/>
        <end position="20"/>
    </location>
</feature>
<sequence>MNRMISAALLGVFFSSQSFAEVVVVVNPQNSATLSAKSVQRIFLGKVTEYSTGEEPLVINQAPGTAQRTEFDQNILGRSTAQVTASLAKLVFTGRGVMPTEVESDSEVIDLIKQDQQAIGYIDASSLTNDVKVVNID</sequence>
<evidence type="ECO:0008006" key="4">
    <source>
        <dbReference type="Google" id="ProtNLM"/>
    </source>
</evidence>
<dbReference type="SUPFAM" id="SSF53850">
    <property type="entry name" value="Periplasmic binding protein-like II"/>
    <property type="match status" value="1"/>
</dbReference>
<dbReference type="EMBL" id="BMXP01000002">
    <property type="protein sequence ID" value="GGW81631.1"/>
    <property type="molecule type" value="Genomic_DNA"/>
</dbReference>
<accession>A0A918JHZ2</accession>
<proteinExistence type="predicted"/>
<evidence type="ECO:0000256" key="1">
    <source>
        <dbReference type="SAM" id="SignalP"/>
    </source>
</evidence>